<dbReference type="Gene3D" id="1.10.10.10">
    <property type="entry name" value="Winged helix-like DNA-binding domain superfamily/Winged helix DNA-binding domain"/>
    <property type="match status" value="1"/>
</dbReference>
<dbReference type="NCBIfam" id="TIGR02937">
    <property type="entry name" value="sigma70-ECF"/>
    <property type="match status" value="1"/>
</dbReference>
<dbReference type="SUPFAM" id="SSF88659">
    <property type="entry name" value="Sigma3 and sigma4 domains of RNA polymerase sigma factors"/>
    <property type="match status" value="1"/>
</dbReference>
<dbReference type="PANTHER" id="PTHR43133">
    <property type="entry name" value="RNA POLYMERASE ECF-TYPE SIGMA FACTO"/>
    <property type="match status" value="1"/>
</dbReference>
<keyword evidence="7" id="KW-1185">Reference proteome</keyword>
<comment type="caution">
    <text evidence="6">The sequence shown here is derived from an EMBL/GenBank/DDBJ whole genome shotgun (WGS) entry which is preliminary data.</text>
</comment>
<organism evidence="6 7">
    <name type="scientific">Sphingobacterium puteale</name>
    <dbReference type="NCBI Taxonomy" id="2420510"/>
    <lineage>
        <taxon>Bacteria</taxon>
        <taxon>Pseudomonadati</taxon>
        <taxon>Bacteroidota</taxon>
        <taxon>Sphingobacteriia</taxon>
        <taxon>Sphingobacteriales</taxon>
        <taxon>Sphingobacteriaceae</taxon>
        <taxon>Sphingobacterium</taxon>
    </lineage>
</organism>
<keyword evidence="2" id="KW-0805">Transcription regulation</keyword>
<feature type="domain" description="RNA polymerase sigma factor 70 region 4 type 2" evidence="5">
    <location>
        <begin position="116"/>
        <end position="164"/>
    </location>
</feature>
<gene>
    <name evidence="6" type="ORF">D7322_26170</name>
</gene>
<dbReference type="EMBL" id="RBWS01000027">
    <property type="protein sequence ID" value="RKO68692.1"/>
    <property type="molecule type" value="Genomic_DNA"/>
</dbReference>
<evidence type="ECO:0000259" key="5">
    <source>
        <dbReference type="Pfam" id="PF08281"/>
    </source>
</evidence>
<comment type="similarity">
    <text evidence="1">Belongs to the sigma-70 factor family. ECF subfamily.</text>
</comment>
<reference evidence="6 7" key="1">
    <citation type="submission" date="2018-10" db="EMBL/GenBank/DDBJ databases">
        <title>Sphingobacterium sp. M05W1-28.</title>
        <authorList>
            <person name="Cai H."/>
        </authorList>
    </citation>
    <scope>NUCLEOTIDE SEQUENCE [LARGE SCALE GENOMIC DNA]</scope>
    <source>
        <strain evidence="6 7">M05W1-28</strain>
    </source>
</reference>
<dbReference type="SUPFAM" id="SSF88946">
    <property type="entry name" value="Sigma2 domain of RNA polymerase sigma factors"/>
    <property type="match status" value="1"/>
</dbReference>
<dbReference type="InterPro" id="IPR013249">
    <property type="entry name" value="RNA_pol_sigma70_r4_t2"/>
</dbReference>
<proteinExistence type="inferred from homology"/>
<evidence type="ECO:0000256" key="3">
    <source>
        <dbReference type="ARBA" id="ARBA00023082"/>
    </source>
</evidence>
<dbReference type="InterPro" id="IPR014284">
    <property type="entry name" value="RNA_pol_sigma-70_dom"/>
</dbReference>
<evidence type="ECO:0000256" key="4">
    <source>
        <dbReference type="ARBA" id="ARBA00023163"/>
    </source>
</evidence>
<protein>
    <submittedName>
        <fullName evidence="6">RNA polymerase sigma factor</fullName>
    </submittedName>
</protein>
<dbReference type="Proteomes" id="UP000282423">
    <property type="component" value="Unassembled WGS sequence"/>
</dbReference>
<evidence type="ECO:0000256" key="1">
    <source>
        <dbReference type="ARBA" id="ARBA00010641"/>
    </source>
</evidence>
<evidence type="ECO:0000256" key="2">
    <source>
        <dbReference type="ARBA" id="ARBA00023015"/>
    </source>
</evidence>
<dbReference type="InterPro" id="IPR013324">
    <property type="entry name" value="RNA_pol_sigma_r3/r4-like"/>
</dbReference>
<dbReference type="Pfam" id="PF08281">
    <property type="entry name" value="Sigma70_r4_2"/>
    <property type="match status" value="1"/>
</dbReference>
<sequence length="184" mass="21861">MSWIGFIQGNQSSFKEIYDAHIDDLYTYGKQYHYDKDTVLDCIHDLFVNLFNNPKIAKEVNVKYYLFAALRRKLLRLKVQTVDIDSLSEDISWTNSHELDLINDEVQTKVVKVIKDKVDALPKRQREVLFLKYYLDFSYDEIANMMGVNVETCRTLSFRAIKQLKVELKPIELFTVFYIFFNKF</sequence>
<dbReference type="InterPro" id="IPR013325">
    <property type="entry name" value="RNA_pol_sigma_r2"/>
</dbReference>
<keyword evidence="4" id="KW-0804">Transcription</keyword>
<dbReference type="InterPro" id="IPR036388">
    <property type="entry name" value="WH-like_DNA-bd_sf"/>
</dbReference>
<name>A0A420VQT2_9SPHI</name>
<dbReference type="AlphaFoldDB" id="A0A420VQT2"/>
<keyword evidence="3" id="KW-0731">Sigma factor</keyword>
<evidence type="ECO:0000313" key="7">
    <source>
        <dbReference type="Proteomes" id="UP000282423"/>
    </source>
</evidence>
<dbReference type="Gene3D" id="1.10.1740.10">
    <property type="match status" value="1"/>
</dbReference>
<dbReference type="RefSeq" id="WP_121127139.1">
    <property type="nucleotide sequence ID" value="NZ_CP158959.1"/>
</dbReference>
<dbReference type="InterPro" id="IPR039425">
    <property type="entry name" value="RNA_pol_sigma-70-like"/>
</dbReference>
<dbReference type="GO" id="GO:0006352">
    <property type="term" value="P:DNA-templated transcription initiation"/>
    <property type="evidence" value="ECO:0007669"/>
    <property type="project" value="InterPro"/>
</dbReference>
<dbReference type="GO" id="GO:0003677">
    <property type="term" value="F:DNA binding"/>
    <property type="evidence" value="ECO:0007669"/>
    <property type="project" value="InterPro"/>
</dbReference>
<dbReference type="GO" id="GO:0016987">
    <property type="term" value="F:sigma factor activity"/>
    <property type="evidence" value="ECO:0007669"/>
    <property type="project" value="UniProtKB-KW"/>
</dbReference>
<evidence type="ECO:0000313" key="6">
    <source>
        <dbReference type="EMBL" id="RKO68692.1"/>
    </source>
</evidence>
<dbReference type="PANTHER" id="PTHR43133:SF46">
    <property type="entry name" value="RNA POLYMERASE SIGMA-70 FACTOR ECF SUBFAMILY"/>
    <property type="match status" value="1"/>
</dbReference>
<accession>A0A420VQT2</accession>
<dbReference type="OrthoDB" id="9150024at2"/>
<dbReference type="CDD" id="cd06171">
    <property type="entry name" value="Sigma70_r4"/>
    <property type="match status" value="1"/>
</dbReference>